<comment type="caution">
    <text evidence="5">The sequence shown here is derived from an EMBL/GenBank/DDBJ whole genome shotgun (WGS) entry which is preliminary data.</text>
</comment>
<dbReference type="Gene3D" id="1.10.10.10">
    <property type="entry name" value="Winged helix-like DNA-binding domain superfamily/Winged helix DNA-binding domain"/>
    <property type="match status" value="1"/>
</dbReference>
<dbReference type="CDD" id="cd07377">
    <property type="entry name" value="WHTH_GntR"/>
    <property type="match status" value="1"/>
</dbReference>
<dbReference type="SUPFAM" id="SSF46785">
    <property type="entry name" value="Winged helix' DNA-binding domain"/>
    <property type="match status" value="1"/>
</dbReference>
<keyword evidence="6" id="KW-1185">Reference proteome</keyword>
<feature type="domain" description="HTH gntR-type" evidence="4">
    <location>
        <begin position="16"/>
        <end position="83"/>
    </location>
</feature>
<evidence type="ECO:0000313" key="6">
    <source>
        <dbReference type="Proteomes" id="UP001595632"/>
    </source>
</evidence>
<dbReference type="Proteomes" id="UP001595632">
    <property type="component" value="Unassembled WGS sequence"/>
</dbReference>
<proteinExistence type="predicted"/>
<dbReference type="InterPro" id="IPR036390">
    <property type="entry name" value="WH_DNA-bd_sf"/>
</dbReference>
<dbReference type="PANTHER" id="PTHR43537:SF24">
    <property type="entry name" value="GLUCONATE OPERON TRANSCRIPTIONAL REPRESSOR"/>
    <property type="match status" value="1"/>
</dbReference>
<keyword evidence="1" id="KW-0805">Transcription regulation</keyword>
<dbReference type="SMART" id="SM00895">
    <property type="entry name" value="FCD"/>
    <property type="match status" value="1"/>
</dbReference>
<sequence>METNAALDVNALHDKPTRTNEVYEQIIDILIRGELRPGDVIVERRMAERLNASRTPVREALGRLEAERMVLRQPGRGVTVAPFSTEAFVEVLNIRQLLESEAARLAAGQIPAETISEIRDAMKALSEKPEQTPAKVWETDNLLHGAIAEASGNELMAAMIRDLRRRTHVFNAFRNPNKHVYQYEENAKLLDAIETGDGETARAAMTQHIETVKVAIVSRLAGLTR</sequence>
<evidence type="ECO:0000256" key="3">
    <source>
        <dbReference type="ARBA" id="ARBA00023163"/>
    </source>
</evidence>
<keyword evidence="3" id="KW-0804">Transcription</keyword>
<name>A0ABV7GVZ2_9RHOB</name>
<organism evidence="5 6">
    <name type="scientific">Psychromarinibacter halotolerans</name>
    <dbReference type="NCBI Taxonomy" id="1775175"/>
    <lineage>
        <taxon>Bacteria</taxon>
        <taxon>Pseudomonadati</taxon>
        <taxon>Pseudomonadota</taxon>
        <taxon>Alphaproteobacteria</taxon>
        <taxon>Rhodobacterales</taxon>
        <taxon>Paracoccaceae</taxon>
        <taxon>Psychromarinibacter</taxon>
    </lineage>
</organism>
<evidence type="ECO:0000256" key="2">
    <source>
        <dbReference type="ARBA" id="ARBA00023125"/>
    </source>
</evidence>
<dbReference type="PROSITE" id="PS50949">
    <property type="entry name" value="HTH_GNTR"/>
    <property type="match status" value="1"/>
</dbReference>
<gene>
    <name evidence="5" type="ORF">ACFOGP_17530</name>
</gene>
<accession>A0ABV7GVZ2</accession>
<dbReference type="InterPro" id="IPR036388">
    <property type="entry name" value="WH-like_DNA-bd_sf"/>
</dbReference>
<evidence type="ECO:0000313" key="5">
    <source>
        <dbReference type="EMBL" id="MFC3144531.1"/>
    </source>
</evidence>
<evidence type="ECO:0000256" key="1">
    <source>
        <dbReference type="ARBA" id="ARBA00023015"/>
    </source>
</evidence>
<evidence type="ECO:0000259" key="4">
    <source>
        <dbReference type="PROSITE" id="PS50949"/>
    </source>
</evidence>
<dbReference type="Pfam" id="PF00392">
    <property type="entry name" value="GntR"/>
    <property type="match status" value="1"/>
</dbReference>
<dbReference type="Pfam" id="PF07729">
    <property type="entry name" value="FCD"/>
    <property type="match status" value="1"/>
</dbReference>
<dbReference type="Gene3D" id="1.20.120.530">
    <property type="entry name" value="GntR ligand-binding domain-like"/>
    <property type="match status" value="1"/>
</dbReference>
<dbReference type="SMART" id="SM00345">
    <property type="entry name" value="HTH_GNTR"/>
    <property type="match status" value="1"/>
</dbReference>
<dbReference type="InterPro" id="IPR000524">
    <property type="entry name" value="Tscrpt_reg_HTH_GntR"/>
</dbReference>
<dbReference type="PANTHER" id="PTHR43537">
    <property type="entry name" value="TRANSCRIPTIONAL REGULATOR, GNTR FAMILY"/>
    <property type="match status" value="1"/>
</dbReference>
<dbReference type="InterPro" id="IPR011711">
    <property type="entry name" value="GntR_C"/>
</dbReference>
<dbReference type="InterPro" id="IPR008920">
    <property type="entry name" value="TF_FadR/GntR_C"/>
</dbReference>
<dbReference type="SUPFAM" id="SSF48008">
    <property type="entry name" value="GntR ligand-binding domain-like"/>
    <property type="match status" value="1"/>
</dbReference>
<protein>
    <submittedName>
        <fullName evidence="5">GntR family transcriptional regulator</fullName>
    </submittedName>
</protein>
<keyword evidence="2" id="KW-0238">DNA-binding</keyword>
<reference evidence="6" key="1">
    <citation type="journal article" date="2019" name="Int. J. Syst. Evol. Microbiol.">
        <title>The Global Catalogue of Microorganisms (GCM) 10K type strain sequencing project: providing services to taxonomists for standard genome sequencing and annotation.</title>
        <authorList>
            <consortium name="The Broad Institute Genomics Platform"/>
            <consortium name="The Broad Institute Genome Sequencing Center for Infectious Disease"/>
            <person name="Wu L."/>
            <person name="Ma J."/>
        </authorList>
    </citation>
    <scope>NUCLEOTIDE SEQUENCE [LARGE SCALE GENOMIC DNA]</scope>
    <source>
        <strain evidence="6">KCTC 52366</strain>
    </source>
</reference>
<dbReference type="RefSeq" id="WP_275633766.1">
    <property type="nucleotide sequence ID" value="NZ_JARGYD010000006.1"/>
</dbReference>
<dbReference type="EMBL" id="JBHRTB010000010">
    <property type="protein sequence ID" value="MFC3144531.1"/>
    <property type="molecule type" value="Genomic_DNA"/>
</dbReference>